<sequence>MIVSVWKVCTFKTRCYHMGQITILKYGQKKRRTPERCKYFPSRTFSFLTSSINVTFRRLEHESSLLSVVTETQNLWVFRRRDSQRLQCLLSLLKKS</sequence>
<evidence type="ECO:0000313" key="1">
    <source>
        <dbReference type="EMBL" id="GBN63441.1"/>
    </source>
</evidence>
<name>A0A4Y2QJE0_ARAVE</name>
<proteinExistence type="predicted"/>
<dbReference type="EMBL" id="BGPR01014042">
    <property type="protein sequence ID" value="GBN63441.1"/>
    <property type="molecule type" value="Genomic_DNA"/>
</dbReference>
<evidence type="ECO:0000313" key="2">
    <source>
        <dbReference type="Proteomes" id="UP000499080"/>
    </source>
</evidence>
<comment type="caution">
    <text evidence="1">The sequence shown here is derived from an EMBL/GenBank/DDBJ whole genome shotgun (WGS) entry which is preliminary data.</text>
</comment>
<reference evidence="1 2" key="1">
    <citation type="journal article" date="2019" name="Sci. Rep.">
        <title>Orb-weaving spider Araneus ventricosus genome elucidates the spidroin gene catalogue.</title>
        <authorList>
            <person name="Kono N."/>
            <person name="Nakamura H."/>
            <person name="Ohtoshi R."/>
            <person name="Moran D.A.P."/>
            <person name="Shinohara A."/>
            <person name="Yoshida Y."/>
            <person name="Fujiwara M."/>
            <person name="Mori M."/>
            <person name="Tomita M."/>
            <person name="Arakawa K."/>
        </authorList>
    </citation>
    <scope>NUCLEOTIDE SEQUENCE [LARGE SCALE GENOMIC DNA]</scope>
</reference>
<keyword evidence="2" id="KW-1185">Reference proteome</keyword>
<organism evidence="1 2">
    <name type="scientific">Araneus ventricosus</name>
    <name type="common">Orbweaver spider</name>
    <name type="synonym">Epeira ventricosa</name>
    <dbReference type="NCBI Taxonomy" id="182803"/>
    <lineage>
        <taxon>Eukaryota</taxon>
        <taxon>Metazoa</taxon>
        <taxon>Ecdysozoa</taxon>
        <taxon>Arthropoda</taxon>
        <taxon>Chelicerata</taxon>
        <taxon>Arachnida</taxon>
        <taxon>Araneae</taxon>
        <taxon>Araneomorphae</taxon>
        <taxon>Entelegynae</taxon>
        <taxon>Araneoidea</taxon>
        <taxon>Araneidae</taxon>
        <taxon>Araneus</taxon>
    </lineage>
</organism>
<protein>
    <submittedName>
        <fullName evidence="1">Uncharacterized protein</fullName>
    </submittedName>
</protein>
<dbReference type="Proteomes" id="UP000499080">
    <property type="component" value="Unassembled WGS sequence"/>
</dbReference>
<gene>
    <name evidence="1" type="ORF">AVEN_197844_1</name>
</gene>
<dbReference type="AlphaFoldDB" id="A0A4Y2QJE0"/>
<accession>A0A4Y2QJE0</accession>